<keyword evidence="9 11" id="KW-0482">Metalloprotease</keyword>
<keyword evidence="15" id="KW-1185">Reference proteome</keyword>
<evidence type="ECO:0000256" key="10">
    <source>
        <dbReference type="ARBA" id="ARBA00023136"/>
    </source>
</evidence>
<evidence type="ECO:0000256" key="2">
    <source>
        <dbReference type="ARBA" id="ARBA00004141"/>
    </source>
</evidence>
<organism evidence="14 15">
    <name type="scientific">Zhongshania aliphaticivorans</name>
    <dbReference type="NCBI Taxonomy" id="1470434"/>
    <lineage>
        <taxon>Bacteria</taxon>
        <taxon>Pseudomonadati</taxon>
        <taxon>Pseudomonadota</taxon>
        <taxon>Gammaproteobacteria</taxon>
        <taxon>Cellvibrionales</taxon>
        <taxon>Spongiibacteraceae</taxon>
        <taxon>Zhongshania</taxon>
    </lineage>
</organism>
<evidence type="ECO:0000259" key="12">
    <source>
        <dbReference type="PROSITE" id="PS50106"/>
    </source>
</evidence>
<proteinExistence type="inferred from homology"/>
<keyword evidence="10 11" id="KW-0472">Membrane</keyword>
<evidence type="ECO:0000256" key="1">
    <source>
        <dbReference type="ARBA" id="ARBA00001947"/>
    </source>
</evidence>
<keyword evidence="5 11" id="KW-0812">Transmembrane</keyword>
<feature type="transmembrane region" description="Helical" evidence="11">
    <location>
        <begin position="105"/>
        <end position="126"/>
    </location>
</feature>
<evidence type="ECO:0000313" key="15">
    <source>
        <dbReference type="Proteomes" id="UP000435877"/>
    </source>
</evidence>
<gene>
    <name evidence="14" type="primary">rseP</name>
    <name evidence="14" type="ORF">IHBHHGIJ_01062</name>
    <name evidence="13" type="ORF">KFEGEMFD_00089</name>
</gene>
<dbReference type="InterPro" id="IPR004387">
    <property type="entry name" value="Pept_M50_Zn"/>
</dbReference>
<evidence type="ECO:0000256" key="3">
    <source>
        <dbReference type="ARBA" id="ARBA00007931"/>
    </source>
</evidence>
<reference evidence="15 16" key="1">
    <citation type="submission" date="2019-11" db="EMBL/GenBank/DDBJ databases">
        <authorList>
            <person name="Holert J."/>
        </authorList>
    </citation>
    <scope>NUCLEOTIDE SEQUENCE [LARGE SCALE GENOMIC DNA]</scope>
    <source>
        <strain evidence="13">BC3_2A</strain>
        <strain evidence="14">SB11_1A</strain>
    </source>
</reference>
<evidence type="ECO:0000313" key="16">
    <source>
        <dbReference type="Proteomes" id="UP000439591"/>
    </source>
</evidence>
<feature type="transmembrane region" description="Helical" evidence="11">
    <location>
        <begin position="435"/>
        <end position="453"/>
    </location>
</feature>
<dbReference type="Proteomes" id="UP000439591">
    <property type="component" value="Unassembled WGS sequence"/>
</dbReference>
<evidence type="ECO:0000256" key="4">
    <source>
        <dbReference type="ARBA" id="ARBA00022670"/>
    </source>
</evidence>
<dbReference type="EMBL" id="CACSIM010000001">
    <property type="protein sequence ID" value="CAA0078598.1"/>
    <property type="molecule type" value="Genomic_DNA"/>
</dbReference>
<dbReference type="PROSITE" id="PS50106">
    <property type="entry name" value="PDZ"/>
    <property type="match status" value="1"/>
</dbReference>
<keyword evidence="11" id="KW-0479">Metal-binding</keyword>
<feature type="domain" description="PDZ" evidence="12">
    <location>
        <begin position="220"/>
        <end position="299"/>
    </location>
</feature>
<evidence type="ECO:0000313" key="14">
    <source>
        <dbReference type="EMBL" id="CAA0086547.1"/>
    </source>
</evidence>
<dbReference type="InterPro" id="IPR041489">
    <property type="entry name" value="PDZ_6"/>
</dbReference>
<evidence type="ECO:0000256" key="11">
    <source>
        <dbReference type="RuleBase" id="RU362031"/>
    </source>
</evidence>
<keyword evidence="8 11" id="KW-1133">Transmembrane helix</keyword>
<accession>A0A5S9NBK0</accession>
<dbReference type="InterPro" id="IPR008915">
    <property type="entry name" value="Peptidase_M50"/>
</dbReference>
<dbReference type="NCBIfam" id="TIGR00054">
    <property type="entry name" value="RIP metalloprotease RseP"/>
    <property type="match status" value="1"/>
</dbReference>
<dbReference type="CDD" id="cd06163">
    <property type="entry name" value="S2P-M50_PDZ_RseP-like"/>
    <property type="match status" value="1"/>
</dbReference>
<dbReference type="Pfam" id="PF17820">
    <property type="entry name" value="PDZ_6"/>
    <property type="match status" value="1"/>
</dbReference>
<evidence type="ECO:0000256" key="5">
    <source>
        <dbReference type="ARBA" id="ARBA00022692"/>
    </source>
</evidence>
<dbReference type="EMBL" id="CACSIK010000001">
    <property type="protein sequence ID" value="CAA0086547.1"/>
    <property type="molecule type" value="Genomic_DNA"/>
</dbReference>
<protein>
    <recommendedName>
        <fullName evidence="11">Zinc metalloprotease</fullName>
        <ecNumber evidence="11">3.4.24.-</ecNumber>
    </recommendedName>
</protein>
<keyword evidence="4 14" id="KW-0645">Protease</keyword>
<dbReference type="Proteomes" id="UP000435877">
    <property type="component" value="Unassembled WGS sequence"/>
</dbReference>
<comment type="cofactor">
    <cofactor evidence="1 11">
        <name>Zn(2+)</name>
        <dbReference type="ChEBI" id="CHEBI:29105"/>
    </cofactor>
</comment>
<dbReference type="SUPFAM" id="SSF50156">
    <property type="entry name" value="PDZ domain-like"/>
    <property type="match status" value="2"/>
</dbReference>
<dbReference type="Pfam" id="PF02163">
    <property type="entry name" value="Peptidase_M50"/>
    <property type="match status" value="1"/>
</dbReference>
<dbReference type="GO" id="GO:0004222">
    <property type="term" value="F:metalloendopeptidase activity"/>
    <property type="evidence" value="ECO:0007669"/>
    <property type="project" value="InterPro"/>
</dbReference>
<dbReference type="CDD" id="cd23081">
    <property type="entry name" value="cpPDZ_EcRseP-like"/>
    <property type="match status" value="1"/>
</dbReference>
<sequence length="459" mass="50385">MRDRAKNLLDILQTIFVTLLTLAILVAVHEFGHFWVARRCGVKVLRFSVGFGKPLLSWSDRSGTEYVVAGIPLGGYVKMLDEREGPVPDDLLDQAFNRASPRSRIAIAAAGPLANFLLAIFVYWLVFLNGVSGVAPVVAKVEPNSLAEQAGIVAGQEFLSVDGEATPTWEALQLQLLDRIGEDGEVRISMRSLDSDLVTENVVALKEWMHDVEEPNPVRELGVTLFVPEVVPRIETVVAGSPAERAGMQAGDLVVEANGEPVRTWQEWVEQVRELPEQSLPIVIERDKQRIILTVTPERKLDDSNHAYGYVGVSVQMPTWPESMQRTMTYGFVGAAIAAVDKTWTMSAFTLSSIKKMLIGLLSPKNLSGPITIAKVASSSAQYGFFAWLTFLALLSISLAVLNLLPVPVLDGGHIVYALVEWLTGKPVAEQVQVWANQLGLVLVVFVMVFAIYNDVLRL</sequence>
<feature type="transmembrane region" description="Helical" evidence="11">
    <location>
        <begin position="385"/>
        <end position="405"/>
    </location>
</feature>
<dbReference type="InterPro" id="IPR036034">
    <property type="entry name" value="PDZ_sf"/>
</dbReference>
<dbReference type="Gene3D" id="2.30.42.10">
    <property type="match status" value="2"/>
</dbReference>
<dbReference type="PANTHER" id="PTHR42837:SF2">
    <property type="entry name" value="MEMBRANE METALLOPROTEASE ARASP2, CHLOROPLASTIC-RELATED"/>
    <property type="match status" value="1"/>
</dbReference>
<name>A0A5S9NBK0_9GAMM</name>
<evidence type="ECO:0000256" key="9">
    <source>
        <dbReference type="ARBA" id="ARBA00023049"/>
    </source>
</evidence>
<dbReference type="EC" id="3.4.24.-" evidence="11"/>
<evidence type="ECO:0000256" key="6">
    <source>
        <dbReference type="ARBA" id="ARBA00022801"/>
    </source>
</evidence>
<evidence type="ECO:0000256" key="7">
    <source>
        <dbReference type="ARBA" id="ARBA00022833"/>
    </source>
</evidence>
<dbReference type="NCBIfam" id="NF008046">
    <property type="entry name" value="PRK10779.1"/>
    <property type="match status" value="1"/>
</dbReference>
<dbReference type="GO" id="GO:0006508">
    <property type="term" value="P:proteolysis"/>
    <property type="evidence" value="ECO:0007669"/>
    <property type="project" value="UniProtKB-KW"/>
</dbReference>
<dbReference type="AlphaFoldDB" id="A0A5S9NBK0"/>
<dbReference type="GO" id="GO:0016020">
    <property type="term" value="C:membrane"/>
    <property type="evidence" value="ECO:0007669"/>
    <property type="project" value="UniProtKB-SubCell"/>
</dbReference>
<feature type="transmembrane region" description="Helical" evidence="11">
    <location>
        <begin position="7"/>
        <end position="28"/>
    </location>
</feature>
<dbReference type="InterPro" id="IPR001478">
    <property type="entry name" value="PDZ"/>
</dbReference>
<evidence type="ECO:0000256" key="8">
    <source>
        <dbReference type="ARBA" id="ARBA00022989"/>
    </source>
</evidence>
<keyword evidence="6 11" id="KW-0378">Hydrolase</keyword>
<comment type="similarity">
    <text evidence="3 11">Belongs to the peptidase M50B family.</text>
</comment>
<dbReference type="PANTHER" id="PTHR42837">
    <property type="entry name" value="REGULATOR OF SIGMA-E PROTEASE RSEP"/>
    <property type="match status" value="1"/>
</dbReference>
<dbReference type="SMART" id="SM00228">
    <property type="entry name" value="PDZ"/>
    <property type="match status" value="2"/>
</dbReference>
<comment type="subcellular location">
    <subcellularLocation>
        <location evidence="2">Membrane</location>
        <topology evidence="2">Multi-pass membrane protein</topology>
    </subcellularLocation>
</comment>
<keyword evidence="7 11" id="KW-0862">Zinc</keyword>
<evidence type="ECO:0000313" key="13">
    <source>
        <dbReference type="EMBL" id="CAA0078598.1"/>
    </source>
</evidence>
<dbReference type="GO" id="GO:0046872">
    <property type="term" value="F:metal ion binding"/>
    <property type="evidence" value="ECO:0007669"/>
    <property type="project" value="UniProtKB-KW"/>
</dbReference>